<gene>
    <name evidence="17" type="ORF">BD324DRAFT_612776</name>
</gene>
<keyword evidence="2" id="KW-0507">mRNA processing</keyword>
<dbReference type="GO" id="GO:0003724">
    <property type="term" value="F:RNA helicase activity"/>
    <property type="evidence" value="ECO:0007669"/>
    <property type="project" value="UniProtKB-EC"/>
</dbReference>
<evidence type="ECO:0000259" key="16">
    <source>
        <dbReference type="PROSITE" id="PS51195"/>
    </source>
</evidence>
<dbReference type="SUPFAM" id="SSF52540">
    <property type="entry name" value="P-loop containing nucleoside triphosphate hydrolases"/>
    <property type="match status" value="1"/>
</dbReference>
<reference evidence="17 18" key="1">
    <citation type="submission" date="2017-03" db="EMBL/GenBank/DDBJ databases">
        <title>Widespread Adenine N6-methylation of Active Genes in Fungi.</title>
        <authorList>
            <consortium name="DOE Joint Genome Institute"/>
            <person name="Mondo S.J."/>
            <person name="Dannebaum R.O."/>
            <person name="Kuo R.C."/>
            <person name="Louie K.B."/>
            <person name="Bewick A.J."/>
            <person name="Labutti K."/>
            <person name="Haridas S."/>
            <person name="Kuo A."/>
            <person name="Salamov A."/>
            <person name="Ahrendt S.R."/>
            <person name="Lau R."/>
            <person name="Bowen B.P."/>
            <person name="Lipzen A."/>
            <person name="Sullivan W."/>
            <person name="Andreopoulos W.B."/>
            <person name="Clum A."/>
            <person name="Lindquist E."/>
            <person name="Daum C."/>
            <person name="Northen T.R."/>
            <person name="Ramamoorthy G."/>
            <person name="Schmitz R.J."/>
            <person name="Gryganskyi A."/>
            <person name="Culley D."/>
            <person name="Magnuson J."/>
            <person name="James T.Y."/>
            <person name="O'Malley M.A."/>
            <person name="Stajich J.E."/>
            <person name="Spatafora J.W."/>
            <person name="Visel A."/>
            <person name="Grigoriev I.V."/>
        </authorList>
    </citation>
    <scope>NUCLEOTIDE SEQUENCE [LARGE SCALE GENOMIC DNA]</scope>
    <source>
        <strain evidence="17 18">NRRL Y-17943</strain>
    </source>
</reference>
<dbReference type="InterPro" id="IPR000629">
    <property type="entry name" value="RNA-helicase_DEAD-box_CS"/>
</dbReference>
<dbReference type="PROSITE" id="PS51194">
    <property type="entry name" value="HELICASE_CTER"/>
    <property type="match status" value="1"/>
</dbReference>
<keyword evidence="18" id="KW-1185">Reference proteome</keyword>
<evidence type="ECO:0000256" key="12">
    <source>
        <dbReference type="RuleBase" id="RU000492"/>
    </source>
</evidence>
<feature type="domain" description="DEAD-box RNA helicase Q" evidence="16">
    <location>
        <begin position="323"/>
        <end position="351"/>
    </location>
</feature>
<feature type="short sequence motif" description="Q motif" evidence="11">
    <location>
        <begin position="323"/>
        <end position="351"/>
    </location>
</feature>
<dbReference type="Pfam" id="PF00270">
    <property type="entry name" value="DEAD"/>
    <property type="match status" value="1"/>
</dbReference>
<feature type="compositionally biased region" description="Basic and acidic residues" evidence="13">
    <location>
        <begin position="82"/>
        <end position="102"/>
    </location>
</feature>
<dbReference type="InterPro" id="IPR001650">
    <property type="entry name" value="Helicase_C-like"/>
</dbReference>
<dbReference type="FunCoup" id="A0A1Y1UTX3">
    <property type="interactions" value="593"/>
</dbReference>
<dbReference type="InterPro" id="IPR014014">
    <property type="entry name" value="RNA_helicase_DEAD_Q_motif"/>
</dbReference>
<dbReference type="GO" id="GO:0016787">
    <property type="term" value="F:hydrolase activity"/>
    <property type="evidence" value="ECO:0007669"/>
    <property type="project" value="UniProtKB-KW"/>
</dbReference>
<dbReference type="Gene3D" id="3.40.50.300">
    <property type="entry name" value="P-loop containing nucleotide triphosphate hydrolases"/>
    <property type="match status" value="2"/>
</dbReference>
<name>A0A1Y1UTX3_9TREE</name>
<evidence type="ECO:0000256" key="1">
    <source>
        <dbReference type="ARBA" id="ARBA00012552"/>
    </source>
</evidence>
<evidence type="ECO:0000259" key="15">
    <source>
        <dbReference type="PROSITE" id="PS51194"/>
    </source>
</evidence>
<feature type="domain" description="Helicase ATP-binding" evidence="14">
    <location>
        <begin position="354"/>
        <end position="550"/>
    </location>
</feature>
<dbReference type="STRING" id="4999.A0A1Y1UTX3"/>
<dbReference type="CDD" id="cd18787">
    <property type="entry name" value="SF2_C_DEAD"/>
    <property type="match status" value="1"/>
</dbReference>
<dbReference type="SMART" id="SM00487">
    <property type="entry name" value="DEXDc"/>
    <property type="match status" value="1"/>
</dbReference>
<protein>
    <recommendedName>
        <fullName evidence="1">RNA helicase</fullName>
        <ecNumber evidence="1">3.6.4.13</ecNumber>
    </recommendedName>
</protein>
<evidence type="ECO:0000256" key="8">
    <source>
        <dbReference type="ARBA" id="ARBA00037954"/>
    </source>
</evidence>
<evidence type="ECO:0000256" key="7">
    <source>
        <dbReference type="ARBA" id="ARBA00023187"/>
    </source>
</evidence>
<dbReference type="PROSITE" id="PS51195">
    <property type="entry name" value="Q_MOTIF"/>
    <property type="match status" value="1"/>
</dbReference>
<evidence type="ECO:0000313" key="18">
    <source>
        <dbReference type="Proteomes" id="UP000193218"/>
    </source>
</evidence>
<dbReference type="InterPro" id="IPR011545">
    <property type="entry name" value="DEAD/DEAH_box_helicase_dom"/>
</dbReference>
<evidence type="ECO:0000256" key="3">
    <source>
        <dbReference type="ARBA" id="ARBA00022741"/>
    </source>
</evidence>
<dbReference type="SMART" id="SM00490">
    <property type="entry name" value="HELICc"/>
    <property type="match status" value="1"/>
</dbReference>
<dbReference type="Pfam" id="PF00271">
    <property type="entry name" value="Helicase_C"/>
    <property type="match status" value="1"/>
</dbReference>
<accession>A0A1Y1UTX3</accession>
<dbReference type="InterPro" id="IPR057479">
    <property type="entry name" value="PRP28/DDX23-like_helical"/>
</dbReference>
<keyword evidence="3 12" id="KW-0547">Nucleotide-binding</keyword>
<dbReference type="InterPro" id="IPR027417">
    <property type="entry name" value="P-loop_NTPase"/>
</dbReference>
<dbReference type="EMBL" id="NBSH01000001">
    <property type="protein sequence ID" value="ORX40984.1"/>
    <property type="molecule type" value="Genomic_DNA"/>
</dbReference>
<dbReference type="AlphaFoldDB" id="A0A1Y1UTX3"/>
<evidence type="ECO:0000256" key="5">
    <source>
        <dbReference type="ARBA" id="ARBA00022806"/>
    </source>
</evidence>
<dbReference type="GO" id="GO:0005524">
    <property type="term" value="F:ATP binding"/>
    <property type="evidence" value="ECO:0007669"/>
    <property type="project" value="UniProtKB-KW"/>
</dbReference>
<dbReference type="GO" id="GO:0003676">
    <property type="term" value="F:nucleic acid binding"/>
    <property type="evidence" value="ECO:0007669"/>
    <property type="project" value="InterPro"/>
</dbReference>
<dbReference type="CDD" id="cd17945">
    <property type="entry name" value="DEADc_DDX23"/>
    <property type="match status" value="1"/>
</dbReference>
<dbReference type="GO" id="GO:0006397">
    <property type="term" value="P:mRNA processing"/>
    <property type="evidence" value="ECO:0007669"/>
    <property type="project" value="UniProtKB-KW"/>
</dbReference>
<feature type="region of interest" description="Disordered" evidence="13">
    <location>
        <begin position="42"/>
        <end position="192"/>
    </location>
</feature>
<dbReference type="OrthoDB" id="196131at2759"/>
<feature type="compositionally biased region" description="Basic and acidic residues" evidence="13">
    <location>
        <begin position="42"/>
        <end position="74"/>
    </location>
</feature>
<evidence type="ECO:0000259" key="14">
    <source>
        <dbReference type="PROSITE" id="PS51192"/>
    </source>
</evidence>
<keyword evidence="6 12" id="KW-0067">ATP-binding</keyword>
<evidence type="ECO:0000256" key="4">
    <source>
        <dbReference type="ARBA" id="ARBA00022801"/>
    </source>
</evidence>
<dbReference type="InterPro" id="IPR014001">
    <property type="entry name" value="Helicase_ATP-bd"/>
</dbReference>
<dbReference type="GeneID" id="33556248"/>
<keyword evidence="5 12" id="KW-0347">Helicase</keyword>
<comment type="subunit">
    <text evidence="9">Component of the U5 snRNP complex.</text>
</comment>
<dbReference type="Pfam" id="PF25430">
    <property type="entry name" value="DDX23"/>
    <property type="match status" value="1"/>
</dbReference>
<comment type="caution">
    <text evidence="17">The sequence shown here is derived from an EMBL/GenBank/DDBJ whole genome shotgun (WGS) entry which is preliminary data.</text>
</comment>
<dbReference type="Proteomes" id="UP000193218">
    <property type="component" value="Unassembled WGS sequence"/>
</dbReference>
<feature type="domain" description="Helicase C-terminal" evidence="15">
    <location>
        <begin position="561"/>
        <end position="724"/>
    </location>
</feature>
<dbReference type="PROSITE" id="PS00039">
    <property type="entry name" value="DEAD_ATP_HELICASE"/>
    <property type="match status" value="1"/>
</dbReference>
<feature type="region of interest" description="Disordered" evidence="13">
    <location>
        <begin position="258"/>
        <end position="287"/>
    </location>
</feature>
<evidence type="ECO:0000256" key="9">
    <source>
        <dbReference type="ARBA" id="ARBA00038719"/>
    </source>
</evidence>
<sequence>MPTPISVEDMLAKQKAEKEAASKPKFLSKAERAALALEKRNAEVKAQQEREEAEKSDRIAFEKAAEEERRRQEAARYGSGSDRYDRYGNRDGRYGGRDDRHGGQNGYGRDARDGRQNGRGADYGHQNGSHRHGPPMNGGPPSGPRGNGPPAGPRSMHNGHQAHTSSPLASSSNGITSSPKPNVPGEAALPTDAELDSIRARYLGQKVVEKKPRLRKEGGNNNKNVNFDWKAEDDTSRTESAWAMEARGQAQSVLMTGRQAQPMTAEQEKYADPLERRKAGKGTADERHWSEKPLDAMSDRDWRIFREDFSISARGGSIPLPLRSWRESAIPENILDVVDEIGYKEPSPIQRQAIPIGLTNRDLIGIAQTGSGKTAAFVIPMLNYISRLPPLSDENRHLGPQALIIAPTRELAQQIQTETIKFTSRLGLTTVGIVGGREVEGQMWELRNGAEVIVATPGRLRDMLQGSKIVLTQCRYVVLDEADRLLHLGFEQELNEILDSMPASSFKPENHDVANSKELQGYRVTTLFSATFPADVQRLAMKYLRKPATITIGNVGEGVDTVEQRVEFVQSEDKKTKRLQEILRSGEFAPPIIVFVGQKKTADTVVKYVHQGGMSAVSLHSDKSQAQREESLQALRDGEVSVLVATDVAGRGIDVPDVSLVINWQMPSSIEPYIHRIGRTGRAGKTGVAISFLAESDSEIFYDLKQEIARSPISTMNPELARHEAAKTRMTAAMKRKADELGE</sequence>
<keyword evidence="4 12" id="KW-0378">Hydrolase</keyword>
<evidence type="ECO:0000256" key="2">
    <source>
        <dbReference type="ARBA" id="ARBA00022664"/>
    </source>
</evidence>
<comment type="catalytic activity">
    <reaction evidence="10">
        <text>ATP + H2O = ADP + phosphate + H(+)</text>
        <dbReference type="Rhea" id="RHEA:13065"/>
        <dbReference type="ChEBI" id="CHEBI:15377"/>
        <dbReference type="ChEBI" id="CHEBI:15378"/>
        <dbReference type="ChEBI" id="CHEBI:30616"/>
        <dbReference type="ChEBI" id="CHEBI:43474"/>
        <dbReference type="ChEBI" id="CHEBI:456216"/>
        <dbReference type="EC" id="3.6.4.13"/>
    </reaction>
</comment>
<evidence type="ECO:0000256" key="11">
    <source>
        <dbReference type="PROSITE-ProRule" id="PRU00552"/>
    </source>
</evidence>
<evidence type="ECO:0000256" key="6">
    <source>
        <dbReference type="ARBA" id="ARBA00022840"/>
    </source>
</evidence>
<dbReference type="RefSeq" id="XP_021874663.1">
    <property type="nucleotide sequence ID" value="XM_022014440.1"/>
</dbReference>
<dbReference type="PANTHER" id="PTHR47958">
    <property type="entry name" value="ATP-DEPENDENT RNA HELICASE DBP3"/>
    <property type="match status" value="1"/>
</dbReference>
<evidence type="ECO:0000256" key="10">
    <source>
        <dbReference type="ARBA" id="ARBA00047984"/>
    </source>
</evidence>
<organism evidence="17 18">
    <name type="scientific">Kockovaella imperatae</name>
    <dbReference type="NCBI Taxonomy" id="4999"/>
    <lineage>
        <taxon>Eukaryota</taxon>
        <taxon>Fungi</taxon>
        <taxon>Dikarya</taxon>
        <taxon>Basidiomycota</taxon>
        <taxon>Agaricomycotina</taxon>
        <taxon>Tremellomycetes</taxon>
        <taxon>Tremellales</taxon>
        <taxon>Cuniculitremaceae</taxon>
        <taxon>Kockovaella</taxon>
    </lineage>
</organism>
<keyword evidence="7" id="KW-0508">mRNA splicing</keyword>
<evidence type="ECO:0000313" key="17">
    <source>
        <dbReference type="EMBL" id="ORX40984.1"/>
    </source>
</evidence>
<feature type="compositionally biased region" description="Polar residues" evidence="13">
    <location>
        <begin position="161"/>
        <end position="180"/>
    </location>
</feature>
<dbReference type="GO" id="GO:0008380">
    <property type="term" value="P:RNA splicing"/>
    <property type="evidence" value="ECO:0007669"/>
    <property type="project" value="UniProtKB-KW"/>
</dbReference>
<dbReference type="EC" id="3.6.4.13" evidence="1"/>
<feature type="compositionally biased region" description="Basic and acidic residues" evidence="13">
    <location>
        <begin position="266"/>
        <end position="287"/>
    </location>
</feature>
<dbReference type="PROSITE" id="PS51192">
    <property type="entry name" value="HELICASE_ATP_BIND_1"/>
    <property type="match status" value="1"/>
</dbReference>
<evidence type="ECO:0000256" key="13">
    <source>
        <dbReference type="SAM" id="MobiDB-lite"/>
    </source>
</evidence>
<comment type="similarity">
    <text evidence="8">Belongs to the DEAD box helicase family. DDX23/PRP28 subfamily.</text>
</comment>
<proteinExistence type="inferred from homology"/>
<dbReference type="InParanoid" id="A0A1Y1UTX3"/>